<dbReference type="InParanoid" id="A0A1H9K4R3"/>
<dbReference type="EMBL" id="FOFB01000019">
    <property type="protein sequence ID" value="SEQ93893.1"/>
    <property type="molecule type" value="Genomic_DNA"/>
</dbReference>
<proteinExistence type="predicted"/>
<keyword evidence="1" id="KW-0472">Membrane</keyword>
<dbReference type="AlphaFoldDB" id="A0A1H9K4R3"/>
<feature type="transmembrane region" description="Helical" evidence="1">
    <location>
        <begin position="79"/>
        <end position="102"/>
    </location>
</feature>
<evidence type="ECO:0000256" key="1">
    <source>
        <dbReference type="SAM" id="Phobius"/>
    </source>
</evidence>
<evidence type="ECO:0008006" key="4">
    <source>
        <dbReference type="Google" id="ProtNLM"/>
    </source>
</evidence>
<evidence type="ECO:0000313" key="3">
    <source>
        <dbReference type="Proteomes" id="UP000199021"/>
    </source>
</evidence>
<accession>A0A1H9K4R3</accession>
<name>A0A1H9K4R3_9BACT</name>
<evidence type="ECO:0000313" key="2">
    <source>
        <dbReference type="EMBL" id="SEQ93893.1"/>
    </source>
</evidence>
<dbReference type="Pfam" id="PF20221">
    <property type="entry name" value="DUF6580"/>
    <property type="match status" value="1"/>
</dbReference>
<protein>
    <recommendedName>
        <fullName evidence="4">ECF transporter S component</fullName>
    </recommendedName>
</protein>
<organism evidence="2 3">
    <name type="scientific">Neolewinella agarilytica</name>
    <dbReference type="NCBI Taxonomy" id="478744"/>
    <lineage>
        <taxon>Bacteria</taxon>
        <taxon>Pseudomonadati</taxon>
        <taxon>Bacteroidota</taxon>
        <taxon>Saprospiria</taxon>
        <taxon>Saprospirales</taxon>
        <taxon>Lewinellaceae</taxon>
        <taxon>Neolewinella</taxon>
    </lineage>
</organism>
<keyword evidence="1" id="KW-0812">Transmembrane</keyword>
<dbReference type="OrthoDB" id="9806699at2"/>
<dbReference type="STRING" id="478744.SAMN05444359_11981"/>
<dbReference type="RefSeq" id="WP_090170539.1">
    <property type="nucleotide sequence ID" value="NZ_FOFB01000019.1"/>
</dbReference>
<keyword evidence="1" id="KW-1133">Transmembrane helix</keyword>
<gene>
    <name evidence="2" type="ORF">SAMN05444359_11981</name>
</gene>
<reference evidence="3" key="1">
    <citation type="submission" date="2016-10" db="EMBL/GenBank/DDBJ databases">
        <authorList>
            <person name="Varghese N."/>
            <person name="Submissions S."/>
        </authorList>
    </citation>
    <scope>NUCLEOTIDE SEQUENCE [LARGE SCALE GENOMIC DNA]</scope>
    <source>
        <strain evidence="3">DSM 24740</strain>
    </source>
</reference>
<keyword evidence="3" id="KW-1185">Reference proteome</keyword>
<feature type="transmembrane region" description="Helical" evidence="1">
    <location>
        <begin position="49"/>
        <end position="67"/>
    </location>
</feature>
<dbReference type="InterPro" id="IPR046487">
    <property type="entry name" value="DUF6580"/>
</dbReference>
<dbReference type="Proteomes" id="UP000199021">
    <property type="component" value="Unassembled WGS sequence"/>
</dbReference>
<sequence>MTKETSRPTLLLLIGLIVLAAGSRLLPHPPNFVPVGAMALFGAAALPKKWLAVAVPLVAFYLSDLVLNNVVYGQYYEGFYLGVSPWVYGGLMLMILLGMGVLRSRSFSWLRVGGAAVGATLVFFLVTNFGVWAGGLMYPKTAAGLMAAFAAGLPFLVNSLLANLLFSGLLFGAAQWMGVPFVSKQKATLRA</sequence>